<dbReference type="InterPro" id="IPR032710">
    <property type="entry name" value="NTF2-like_dom_sf"/>
</dbReference>
<dbReference type="GeneID" id="105427545"/>
<sequence>MRIAMLVSAIRRSTSCSLRQIAACITYRDKTRSKLAQSCNESNLLSASLQSFAARRIYCTDSENDFNLPTLVDGVKVFLPSFTDTIHMLYLTFMKVPSIDKEFLLSETLEGIKHAITVISKALAKEDYDSLDGLVTDDVIETLRAKINTFNSAQKRLIAVNEEDGFVVLCDMAVHTTGEEHSIEVKAICQYIPGLGNEKKTDMMSVTQFFQRGKFLICNYTFVRKYVNNVGGPWIATFVNHYSINP</sequence>
<name>A0A6I9WAE8_9HYME</name>
<dbReference type="SUPFAM" id="SSF54427">
    <property type="entry name" value="NTF2-like"/>
    <property type="match status" value="1"/>
</dbReference>
<reference evidence="2" key="1">
    <citation type="submission" date="2025-08" db="UniProtKB">
        <authorList>
            <consortium name="RefSeq"/>
        </authorList>
    </citation>
    <scope>IDENTIFICATION</scope>
</reference>
<protein>
    <submittedName>
        <fullName evidence="2">Uncharacterized protein LOC105427545</fullName>
    </submittedName>
</protein>
<keyword evidence="1" id="KW-1185">Reference proteome</keyword>
<organism evidence="1 2">
    <name type="scientific">Pogonomyrmex barbatus</name>
    <name type="common">red harvester ant</name>
    <dbReference type="NCBI Taxonomy" id="144034"/>
    <lineage>
        <taxon>Eukaryota</taxon>
        <taxon>Metazoa</taxon>
        <taxon>Ecdysozoa</taxon>
        <taxon>Arthropoda</taxon>
        <taxon>Hexapoda</taxon>
        <taxon>Insecta</taxon>
        <taxon>Pterygota</taxon>
        <taxon>Neoptera</taxon>
        <taxon>Endopterygota</taxon>
        <taxon>Hymenoptera</taxon>
        <taxon>Apocrita</taxon>
        <taxon>Aculeata</taxon>
        <taxon>Formicoidea</taxon>
        <taxon>Formicidae</taxon>
        <taxon>Myrmicinae</taxon>
        <taxon>Pogonomyrmex</taxon>
    </lineage>
</organism>
<dbReference type="KEGG" id="pbar:105427545"/>
<dbReference type="Proteomes" id="UP000504615">
    <property type="component" value="Unplaced"/>
</dbReference>
<dbReference type="RefSeq" id="XP_011637613.1">
    <property type="nucleotide sequence ID" value="XM_011639311.2"/>
</dbReference>
<evidence type="ECO:0000313" key="2">
    <source>
        <dbReference type="RefSeq" id="XP_011637613.1"/>
    </source>
</evidence>
<dbReference type="AlphaFoldDB" id="A0A6I9WAE8"/>
<dbReference type="GO" id="GO:0032979">
    <property type="term" value="P:protein insertion into mitochondrial inner membrane from matrix"/>
    <property type="evidence" value="ECO:0007669"/>
    <property type="project" value="TreeGrafter"/>
</dbReference>
<dbReference type="PANTHER" id="PTHR13333">
    <property type="entry name" value="M-AAA PROTEASE-INTERACTING PROTEIN 1, MITOCHONDRIAL"/>
    <property type="match status" value="1"/>
</dbReference>
<evidence type="ECO:0000313" key="1">
    <source>
        <dbReference type="Proteomes" id="UP000504615"/>
    </source>
</evidence>
<gene>
    <name evidence="2" type="primary">LOC105427545</name>
</gene>
<dbReference type="PANTHER" id="PTHR13333:SF5">
    <property type="entry name" value="M-AAA PROTEASE-INTERACTING PROTEIN 1, MITOCHONDRIAL"/>
    <property type="match status" value="1"/>
</dbReference>
<dbReference type="OrthoDB" id="7249367at2759"/>
<dbReference type="GO" id="GO:0043022">
    <property type="term" value="F:ribosome binding"/>
    <property type="evidence" value="ECO:0007669"/>
    <property type="project" value="TreeGrafter"/>
</dbReference>
<accession>A0A6I9WAE8</accession>
<proteinExistence type="predicted"/>
<dbReference type="GO" id="GO:0005743">
    <property type="term" value="C:mitochondrial inner membrane"/>
    <property type="evidence" value="ECO:0007669"/>
    <property type="project" value="TreeGrafter"/>
</dbReference>